<gene>
    <name evidence="2" type="ORF">C8D94_101465</name>
</gene>
<reference evidence="2 3" key="1">
    <citation type="submission" date="2018-07" db="EMBL/GenBank/DDBJ databases">
        <title>Genomic Encyclopedia of Type Strains, Phase IV (KMG-IV): sequencing the most valuable type-strain genomes for metagenomic binning, comparative biology and taxonomic classification.</title>
        <authorList>
            <person name="Goeker M."/>
        </authorList>
    </citation>
    <scope>NUCLEOTIDE SEQUENCE [LARGE SCALE GENOMIC DNA]</scope>
    <source>
        <strain evidence="2 3">DSM 101478</strain>
    </source>
</reference>
<feature type="signal peptide" evidence="1">
    <location>
        <begin position="1"/>
        <end position="20"/>
    </location>
</feature>
<dbReference type="RefSeq" id="WP_115122280.1">
    <property type="nucleotide sequence ID" value="NZ_QRAO01000001.1"/>
</dbReference>
<organism evidence="2 3">
    <name type="scientific">Marinirhabdus gelatinilytica</name>
    <dbReference type="NCBI Taxonomy" id="1703343"/>
    <lineage>
        <taxon>Bacteria</taxon>
        <taxon>Pseudomonadati</taxon>
        <taxon>Bacteroidota</taxon>
        <taxon>Flavobacteriia</taxon>
        <taxon>Flavobacteriales</taxon>
        <taxon>Flavobacteriaceae</taxon>
    </lineage>
</organism>
<dbReference type="SUPFAM" id="SSF160574">
    <property type="entry name" value="BT0923-like"/>
    <property type="match status" value="1"/>
</dbReference>
<comment type="caution">
    <text evidence="2">The sequence shown here is derived from an EMBL/GenBank/DDBJ whole genome shotgun (WGS) entry which is preliminary data.</text>
</comment>
<dbReference type="AlphaFoldDB" id="A0A370QJS8"/>
<dbReference type="Proteomes" id="UP000255317">
    <property type="component" value="Unassembled WGS sequence"/>
</dbReference>
<dbReference type="EMBL" id="QRAO01000001">
    <property type="protein sequence ID" value="RDK88591.1"/>
    <property type="molecule type" value="Genomic_DNA"/>
</dbReference>
<keyword evidence="3" id="KW-1185">Reference proteome</keyword>
<accession>A0A370QJS8</accession>
<evidence type="ECO:0000313" key="3">
    <source>
        <dbReference type="Proteomes" id="UP000255317"/>
    </source>
</evidence>
<keyword evidence="1" id="KW-0732">Signal</keyword>
<proteinExistence type="predicted"/>
<evidence type="ECO:0008006" key="4">
    <source>
        <dbReference type="Google" id="ProtNLM"/>
    </source>
</evidence>
<feature type="chain" id="PRO_5016837485" description="DUF4878 domain-containing protein" evidence="1">
    <location>
        <begin position="21"/>
        <end position="126"/>
    </location>
</feature>
<evidence type="ECO:0000313" key="2">
    <source>
        <dbReference type="EMBL" id="RDK88591.1"/>
    </source>
</evidence>
<dbReference type="OrthoDB" id="1099258at2"/>
<protein>
    <recommendedName>
        <fullName evidence="4">DUF4878 domain-containing protein</fullName>
    </recommendedName>
</protein>
<evidence type="ECO:0000256" key="1">
    <source>
        <dbReference type="SAM" id="SignalP"/>
    </source>
</evidence>
<name>A0A370QJS8_9FLAO</name>
<sequence length="126" mass="13823">MKKVLLTTVFALGTLTAIQAQETEDQNPTKVEATVSQEQEDKMIAKVEATSQDFKEVTRDELPAAVAEAVATDFKGATVQKAYVNEKEQYKLVLSTNAKGLKAGTKTVFATKEGKWLKTPQAKMKQ</sequence>